<gene>
    <name evidence="1" type="ORF">AB447_224055</name>
</gene>
<comment type="caution">
    <text evidence="1">The sequence shown here is derived from an EMBL/GenBank/DDBJ whole genome shotgun (WGS) entry which is preliminary data.</text>
</comment>
<accession>A0A0J6H0L8</accession>
<organism evidence="1 2">
    <name type="scientific">Bacillus glycinifermentans</name>
    <dbReference type="NCBI Taxonomy" id="1664069"/>
    <lineage>
        <taxon>Bacteria</taxon>
        <taxon>Bacillati</taxon>
        <taxon>Bacillota</taxon>
        <taxon>Bacilli</taxon>
        <taxon>Bacillales</taxon>
        <taxon>Bacillaceae</taxon>
        <taxon>Bacillus</taxon>
    </lineage>
</organism>
<sequence length="114" mass="13270">MSLRSLVMATLKDIGVPVRFITYSGDEDTYILFYVYNVSGALSTEDEEAFANHYVQISIFTKDPTKYSELEKEVKSRLKRAGFFRSNEQDLYETETELFHKVLRYGTTLNTEEE</sequence>
<dbReference type="OrthoDB" id="2454603at2"/>
<dbReference type="PATRIC" id="fig|1664069.3.peg.1102"/>
<evidence type="ECO:0000313" key="2">
    <source>
        <dbReference type="Proteomes" id="UP000036168"/>
    </source>
</evidence>
<accession>A0A0J6EZU2</accession>
<proteinExistence type="predicted"/>
<evidence type="ECO:0000313" key="1">
    <source>
        <dbReference type="EMBL" id="KRT90685.1"/>
    </source>
</evidence>
<dbReference type="EMBL" id="LECW02000043">
    <property type="protein sequence ID" value="KRT90685.1"/>
    <property type="molecule type" value="Genomic_DNA"/>
</dbReference>
<protein>
    <submittedName>
        <fullName evidence="1">Uncharacterized protein</fullName>
    </submittedName>
</protein>
<dbReference type="AlphaFoldDB" id="A0A0J6EZU2"/>
<reference evidence="1 2" key="1">
    <citation type="journal article" date="2015" name="Int. J. Syst. Evol. Microbiol.">
        <title>Bacillus glycinifermentans sp. nov., isolated from fermented soybean paste.</title>
        <authorList>
            <person name="Kim S.J."/>
            <person name="Dunlap C.A."/>
            <person name="Kwon S.W."/>
            <person name="Rooney A.P."/>
        </authorList>
    </citation>
    <scope>NUCLEOTIDE SEQUENCE [LARGE SCALE GENOMIC DNA]</scope>
    <source>
        <strain evidence="1 2">GO-13</strain>
    </source>
</reference>
<dbReference type="Proteomes" id="UP000036168">
    <property type="component" value="Unassembled WGS sequence"/>
</dbReference>
<name>A0A0J6EZU2_9BACI</name>